<dbReference type="Proteomes" id="UP000030752">
    <property type="component" value="Unassembled WGS sequence"/>
</dbReference>
<dbReference type="EMBL" id="KB822713">
    <property type="protein sequence ID" value="ETN45049.1"/>
    <property type="molecule type" value="Genomic_DNA"/>
</dbReference>
<dbReference type="GO" id="GO:0005634">
    <property type="term" value="C:nucleus"/>
    <property type="evidence" value="ECO:0007669"/>
    <property type="project" value="TreeGrafter"/>
</dbReference>
<evidence type="ECO:0000313" key="5">
    <source>
        <dbReference type="Proteomes" id="UP000030752"/>
    </source>
</evidence>
<dbReference type="PANTHER" id="PTHR42748">
    <property type="entry name" value="NITROGEN METABOLITE REPRESSION PROTEIN NMRA FAMILY MEMBER"/>
    <property type="match status" value="1"/>
</dbReference>
<dbReference type="CDD" id="cd05251">
    <property type="entry name" value="NmrA_like_SDR_a"/>
    <property type="match status" value="1"/>
</dbReference>
<dbReference type="VEuPathDB" id="FungiDB:HMPREF1541_09925"/>
<accession>W2SAW4</accession>
<dbReference type="RefSeq" id="XP_008712819.1">
    <property type="nucleotide sequence ID" value="XM_008714597.1"/>
</dbReference>
<evidence type="ECO:0000256" key="2">
    <source>
        <dbReference type="ARBA" id="ARBA00022857"/>
    </source>
</evidence>
<dbReference type="InParanoid" id="W2SAW4"/>
<evidence type="ECO:0000256" key="1">
    <source>
        <dbReference type="ARBA" id="ARBA00006328"/>
    </source>
</evidence>
<dbReference type="Pfam" id="PF05368">
    <property type="entry name" value="NmrA"/>
    <property type="match status" value="1"/>
</dbReference>
<name>W2SAW4_CYPE1</name>
<reference evidence="4 5" key="1">
    <citation type="submission" date="2013-03" db="EMBL/GenBank/DDBJ databases">
        <title>The Genome Sequence of Phialophora europaea CBS 101466.</title>
        <authorList>
            <consortium name="The Broad Institute Genomics Platform"/>
            <person name="Cuomo C."/>
            <person name="de Hoog S."/>
            <person name="Gorbushina A."/>
            <person name="Walker B."/>
            <person name="Young S.K."/>
            <person name="Zeng Q."/>
            <person name="Gargeya S."/>
            <person name="Fitzgerald M."/>
            <person name="Haas B."/>
            <person name="Abouelleil A."/>
            <person name="Allen A.W."/>
            <person name="Alvarado L."/>
            <person name="Arachchi H.M."/>
            <person name="Berlin A.M."/>
            <person name="Chapman S.B."/>
            <person name="Gainer-Dewar J."/>
            <person name="Goldberg J."/>
            <person name="Griggs A."/>
            <person name="Gujja S."/>
            <person name="Hansen M."/>
            <person name="Howarth C."/>
            <person name="Imamovic A."/>
            <person name="Ireland A."/>
            <person name="Larimer J."/>
            <person name="McCowan C."/>
            <person name="Murphy C."/>
            <person name="Pearson M."/>
            <person name="Poon T.W."/>
            <person name="Priest M."/>
            <person name="Roberts A."/>
            <person name="Saif S."/>
            <person name="Shea T."/>
            <person name="Sisk P."/>
            <person name="Sykes S."/>
            <person name="Wortman J."/>
            <person name="Nusbaum C."/>
            <person name="Birren B."/>
        </authorList>
    </citation>
    <scope>NUCLEOTIDE SEQUENCE [LARGE SCALE GENOMIC DNA]</scope>
    <source>
        <strain evidence="4 5">CBS 101466</strain>
    </source>
</reference>
<dbReference type="Gene3D" id="3.90.25.10">
    <property type="entry name" value="UDP-galactose 4-epimerase, domain 1"/>
    <property type="match status" value="1"/>
</dbReference>
<dbReference type="InterPro" id="IPR008030">
    <property type="entry name" value="NmrA-like"/>
</dbReference>
<comment type="similarity">
    <text evidence="1">Belongs to the NmrA-type oxidoreductase family.</text>
</comment>
<sequence length="330" mass="36502">MSKTVVIVGVTGIQGSSVADTFLNLPEWKVRGITRNPTGKPAEALAAKGVEIVEADLDDKDSLVPAFENATVIFANTDYFAHFFAAIGSPDLAGSSGPRRYAFDRELEQGRNLAEAAASPKVLKTLQRFVFSSLPEVAKATQGKYKEVYHNDVKAGIEQDIRDRFPELAGRMSSVHIGHYVTNWYIFPPARPQKQADGSFVIERTFSPDLRIPFIYTHKDTGPFVKALVDLPAGTNLLAFGEELTMPEFAKIWGDVLGVKASYRRVSEEQHFQGVPKDLGDELSDTFRYVEEFGYTGRHSNIVTAEQLGVKFPLTSMADYIKGEDWSSVL</sequence>
<dbReference type="GeneID" id="19977264"/>
<dbReference type="HOGENOM" id="CLU_007383_8_6_1"/>
<keyword evidence="2" id="KW-0521">NADP</keyword>
<evidence type="ECO:0000313" key="4">
    <source>
        <dbReference type="EMBL" id="ETN45049.1"/>
    </source>
</evidence>
<proteinExistence type="inferred from homology"/>
<protein>
    <recommendedName>
        <fullName evidence="3">NmrA-like domain-containing protein</fullName>
    </recommendedName>
</protein>
<feature type="domain" description="NmrA-like" evidence="3">
    <location>
        <begin position="1"/>
        <end position="298"/>
    </location>
</feature>
<dbReference type="SUPFAM" id="SSF51735">
    <property type="entry name" value="NAD(P)-binding Rossmann-fold domains"/>
    <property type="match status" value="1"/>
</dbReference>
<keyword evidence="5" id="KW-1185">Reference proteome</keyword>
<evidence type="ECO:0000259" key="3">
    <source>
        <dbReference type="Pfam" id="PF05368"/>
    </source>
</evidence>
<dbReference type="OrthoDB" id="3358371at2759"/>
<organism evidence="4 5">
    <name type="scientific">Cyphellophora europaea (strain CBS 101466)</name>
    <name type="common">Phialophora europaea</name>
    <dbReference type="NCBI Taxonomy" id="1220924"/>
    <lineage>
        <taxon>Eukaryota</taxon>
        <taxon>Fungi</taxon>
        <taxon>Dikarya</taxon>
        <taxon>Ascomycota</taxon>
        <taxon>Pezizomycotina</taxon>
        <taxon>Eurotiomycetes</taxon>
        <taxon>Chaetothyriomycetidae</taxon>
        <taxon>Chaetothyriales</taxon>
        <taxon>Cyphellophoraceae</taxon>
        <taxon>Cyphellophora</taxon>
    </lineage>
</organism>
<dbReference type="PANTHER" id="PTHR42748:SF26">
    <property type="entry name" value="NMRA-LIKE DOMAIN-CONTAINING PROTEIN"/>
    <property type="match status" value="1"/>
</dbReference>
<dbReference type="InterPro" id="IPR036291">
    <property type="entry name" value="NAD(P)-bd_dom_sf"/>
</dbReference>
<dbReference type="eggNOG" id="ENOG502SHS9">
    <property type="taxonomic scope" value="Eukaryota"/>
</dbReference>
<dbReference type="Gene3D" id="3.40.50.720">
    <property type="entry name" value="NAD(P)-binding Rossmann-like Domain"/>
    <property type="match status" value="1"/>
</dbReference>
<dbReference type="InterPro" id="IPR051164">
    <property type="entry name" value="NmrA-like_oxidored"/>
</dbReference>
<dbReference type="AlphaFoldDB" id="W2SAW4"/>
<dbReference type="STRING" id="1220924.W2SAW4"/>
<gene>
    <name evidence="4" type="ORF">HMPREF1541_09925</name>
</gene>